<feature type="region of interest" description="Disordered" evidence="1">
    <location>
        <begin position="1"/>
        <end position="117"/>
    </location>
</feature>
<reference evidence="2 3" key="1">
    <citation type="submission" date="2024-02" db="EMBL/GenBank/DDBJ databases">
        <authorList>
            <person name="Vignale AGUSTIN F."/>
            <person name="Sosa J E."/>
            <person name="Modenutti C."/>
        </authorList>
    </citation>
    <scope>NUCLEOTIDE SEQUENCE [LARGE SCALE GENOMIC DNA]</scope>
</reference>
<name>A0ABC8UNK1_9AQUA</name>
<dbReference type="AlphaFoldDB" id="A0ABC8UNK1"/>
<proteinExistence type="predicted"/>
<evidence type="ECO:0000313" key="3">
    <source>
        <dbReference type="Proteomes" id="UP001642360"/>
    </source>
</evidence>
<dbReference type="Proteomes" id="UP001642360">
    <property type="component" value="Unassembled WGS sequence"/>
</dbReference>
<sequence>MAIEGEDGSISIDLEETGFVPREEAGGSREVLSTEVGAPWAPTTLGHTAYTEEEGGEDGVSRGGTSAGSAPQASASAERAPLQTGMEDANLSSDEQIRSEAGCAKTGTTRHAWGTSL</sequence>
<evidence type="ECO:0000313" key="2">
    <source>
        <dbReference type="EMBL" id="CAK9182623.1"/>
    </source>
</evidence>
<keyword evidence="3" id="KW-1185">Reference proteome</keyword>
<protein>
    <submittedName>
        <fullName evidence="2">Uncharacterized protein</fullName>
    </submittedName>
</protein>
<accession>A0ABC8UNK1</accession>
<dbReference type="EMBL" id="CAUOFW020008391">
    <property type="protein sequence ID" value="CAK9182623.1"/>
    <property type="molecule type" value="Genomic_DNA"/>
</dbReference>
<gene>
    <name evidence="2" type="ORF">ILEXP_LOCUS52838</name>
</gene>
<feature type="non-terminal residue" evidence="2">
    <location>
        <position position="117"/>
    </location>
</feature>
<organism evidence="2 3">
    <name type="scientific">Ilex paraguariensis</name>
    <name type="common">yerba mate</name>
    <dbReference type="NCBI Taxonomy" id="185542"/>
    <lineage>
        <taxon>Eukaryota</taxon>
        <taxon>Viridiplantae</taxon>
        <taxon>Streptophyta</taxon>
        <taxon>Embryophyta</taxon>
        <taxon>Tracheophyta</taxon>
        <taxon>Spermatophyta</taxon>
        <taxon>Magnoliopsida</taxon>
        <taxon>eudicotyledons</taxon>
        <taxon>Gunneridae</taxon>
        <taxon>Pentapetalae</taxon>
        <taxon>asterids</taxon>
        <taxon>campanulids</taxon>
        <taxon>Aquifoliales</taxon>
        <taxon>Aquifoliaceae</taxon>
        <taxon>Ilex</taxon>
    </lineage>
</organism>
<comment type="caution">
    <text evidence="2">The sequence shown here is derived from an EMBL/GenBank/DDBJ whole genome shotgun (WGS) entry which is preliminary data.</text>
</comment>
<feature type="non-terminal residue" evidence="2">
    <location>
        <position position="1"/>
    </location>
</feature>
<evidence type="ECO:0000256" key="1">
    <source>
        <dbReference type="SAM" id="MobiDB-lite"/>
    </source>
</evidence>
<feature type="compositionally biased region" description="Low complexity" evidence="1">
    <location>
        <begin position="67"/>
        <end position="77"/>
    </location>
</feature>